<evidence type="ECO:0000256" key="1">
    <source>
        <dbReference type="SAM" id="MobiDB-lite"/>
    </source>
</evidence>
<keyword evidence="2" id="KW-0812">Transmembrane</keyword>
<feature type="transmembrane region" description="Helical" evidence="2">
    <location>
        <begin position="366"/>
        <end position="388"/>
    </location>
</feature>
<feature type="region of interest" description="Disordered" evidence="1">
    <location>
        <begin position="1"/>
        <end position="24"/>
    </location>
</feature>
<reference evidence="4" key="1">
    <citation type="journal article" date="2021" name="PeerJ">
        <title>Extensive microbial diversity within the chicken gut microbiome revealed by metagenomics and culture.</title>
        <authorList>
            <person name="Gilroy R."/>
            <person name="Ravi A."/>
            <person name="Getino M."/>
            <person name="Pursley I."/>
            <person name="Horton D.L."/>
            <person name="Alikhan N.F."/>
            <person name="Baker D."/>
            <person name="Gharbi K."/>
            <person name="Hall N."/>
            <person name="Watson M."/>
            <person name="Adriaenssens E.M."/>
            <person name="Foster-Nyarko E."/>
            <person name="Jarju S."/>
            <person name="Secka A."/>
            <person name="Antonio M."/>
            <person name="Oren A."/>
            <person name="Chaudhuri R.R."/>
            <person name="La Ragione R."/>
            <person name="Hildebrand F."/>
            <person name="Pallen M.J."/>
        </authorList>
    </citation>
    <scope>NUCLEOTIDE SEQUENCE</scope>
    <source>
        <strain evidence="4">ChiGjej1B1-14440</strain>
    </source>
</reference>
<dbReference type="Proteomes" id="UP000886724">
    <property type="component" value="Unassembled WGS sequence"/>
</dbReference>
<feature type="transmembrane region" description="Helical" evidence="2">
    <location>
        <begin position="400"/>
        <end position="419"/>
    </location>
</feature>
<dbReference type="SMART" id="SM00327">
    <property type="entry name" value="VWA"/>
    <property type="match status" value="1"/>
</dbReference>
<feature type="compositionally biased region" description="Low complexity" evidence="1">
    <location>
        <begin position="1"/>
        <end position="18"/>
    </location>
</feature>
<sequence>MDFNDFDNFTNNTNGDNDPTSLGMSGNFNSNPKKSFDVVTLIISIIGGIAGYFASGFIYQMIQEDLWSPLAIGIAFVVFYLVVALVVFVYSCINGNQANSSGMPKNIIFMIIALVVVLISGTVFEYIYEMNFFGGGSVYMKPTSYVFILDNSDSMNSSDPDDLKYEAIDDIISSQNDDFPYAIYSFNDTMTCQREMAPKSQGVGKIDSENSGQTYIKTTLEKLLKEFDNGNIKGAGDAPKFLLLSDGAASDIGSYSDMNSVLNDYSEHSIAISTVGLGNADDELLQQIANRTGGVYIGIDEADQLENAMANAITKTSDRYNRTFFTYRYVPSMDFLYAIMRIVFTAIVGFVISASMLFATGKEDDGSLIIISSLITSVLAGFILELGINMFELDSEIMTIAYMLLVAATFISNVLARVFNNNFNTYTGSEYQSVNNDKSIGSSSNYNTGDKNLRF</sequence>
<evidence type="ECO:0000313" key="4">
    <source>
        <dbReference type="EMBL" id="HIX82762.1"/>
    </source>
</evidence>
<dbReference type="InterPro" id="IPR036465">
    <property type="entry name" value="vWFA_dom_sf"/>
</dbReference>
<feature type="transmembrane region" description="Helical" evidence="2">
    <location>
        <begin position="38"/>
        <end position="59"/>
    </location>
</feature>
<dbReference type="AlphaFoldDB" id="A0A9D1XPD5"/>
<accession>A0A9D1XPD5</accession>
<dbReference type="Pfam" id="PF00092">
    <property type="entry name" value="VWA"/>
    <property type="match status" value="1"/>
</dbReference>
<dbReference type="InterPro" id="IPR002035">
    <property type="entry name" value="VWF_A"/>
</dbReference>
<dbReference type="SUPFAM" id="SSF53300">
    <property type="entry name" value="vWA-like"/>
    <property type="match status" value="1"/>
</dbReference>
<evidence type="ECO:0000259" key="3">
    <source>
        <dbReference type="PROSITE" id="PS50234"/>
    </source>
</evidence>
<feature type="domain" description="VWFA" evidence="3">
    <location>
        <begin position="144"/>
        <end position="313"/>
    </location>
</feature>
<feature type="transmembrane region" description="Helical" evidence="2">
    <location>
        <begin position="107"/>
        <end position="128"/>
    </location>
</feature>
<organism evidence="4 5">
    <name type="scientific">Candidatus Erysipelatoclostridium merdavium</name>
    <dbReference type="NCBI Taxonomy" id="2838566"/>
    <lineage>
        <taxon>Bacteria</taxon>
        <taxon>Bacillati</taxon>
        <taxon>Bacillota</taxon>
        <taxon>Erysipelotrichia</taxon>
        <taxon>Erysipelotrichales</taxon>
        <taxon>Erysipelotrichales incertae sedis</taxon>
    </lineage>
</organism>
<reference evidence="4" key="2">
    <citation type="submission" date="2021-04" db="EMBL/GenBank/DDBJ databases">
        <authorList>
            <person name="Gilroy R."/>
        </authorList>
    </citation>
    <scope>NUCLEOTIDE SEQUENCE</scope>
    <source>
        <strain evidence="4">ChiGjej1B1-14440</strain>
    </source>
</reference>
<dbReference type="Gene3D" id="3.40.50.410">
    <property type="entry name" value="von Willebrand factor, type A domain"/>
    <property type="match status" value="1"/>
</dbReference>
<keyword evidence="2" id="KW-0472">Membrane</keyword>
<dbReference type="EMBL" id="DXET01000285">
    <property type="protein sequence ID" value="HIX82762.1"/>
    <property type="molecule type" value="Genomic_DNA"/>
</dbReference>
<name>A0A9D1XPD5_9FIRM</name>
<proteinExistence type="predicted"/>
<evidence type="ECO:0000256" key="2">
    <source>
        <dbReference type="SAM" id="Phobius"/>
    </source>
</evidence>
<protein>
    <submittedName>
        <fullName evidence="4">VWA domain-containing protein</fullName>
    </submittedName>
</protein>
<dbReference type="PROSITE" id="PS50234">
    <property type="entry name" value="VWFA"/>
    <property type="match status" value="1"/>
</dbReference>
<evidence type="ECO:0000313" key="5">
    <source>
        <dbReference type="Proteomes" id="UP000886724"/>
    </source>
</evidence>
<keyword evidence="2" id="KW-1133">Transmembrane helix</keyword>
<comment type="caution">
    <text evidence="4">The sequence shown here is derived from an EMBL/GenBank/DDBJ whole genome shotgun (WGS) entry which is preliminary data.</text>
</comment>
<feature type="transmembrane region" description="Helical" evidence="2">
    <location>
        <begin position="335"/>
        <end position="360"/>
    </location>
</feature>
<feature type="transmembrane region" description="Helical" evidence="2">
    <location>
        <begin position="66"/>
        <end position="87"/>
    </location>
</feature>
<gene>
    <name evidence="4" type="ORF">H9980_12465</name>
</gene>